<sequence length="98" mass="11010">MNSDLETRVLRKITLRIVPFIMLLYFVAFLDRVNIGFAALTMNEDLGFSSTVFGIGAGIFFVGYFLFEVPSNLILNKVGARIWIARVMITWGIVSGLM</sequence>
<feature type="non-terminal residue" evidence="8">
    <location>
        <position position="98"/>
    </location>
</feature>
<dbReference type="Proteomes" id="UP000440716">
    <property type="component" value="Unassembled WGS sequence"/>
</dbReference>
<evidence type="ECO:0000256" key="3">
    <source>
        <dbReference type="ARBA" id="ARBA00022692"/>
    </source>
</evidence>
<dbReference type="RefSeq" id="WP_156593323.1">
    <property type="nucleotide sequence ID" value="NZ_JABAEJ010000025.1"/>
</dbReference>
<gene>
    <name evidence="8" type="ORF">GOZ88_26195</name>
</gene>
<dbReference type="AlphaFoldDB" id="A0A7K1RNT6"/>
<dbReference type="EMBL" id="WPHU01000027">
    <property type="protein sequence ID" value="MVA59579.1"/>
    <property type="molecule type" value="Genomic_DNA"/>
</dbReference>
<name>A0A7K1RNT6_AGRVI</name>
<feature type="domain" description="Major facilitator superfamily (MFS) profile" evidence="7">
    <location>
        <begin position="17"/>
        <end position="98"/>
    </location>
</feature>
<dbReference type="Gene3D" id="1.20.1250.20">
    <property type="entry name" value="MFS general substrate transporter like domains"/>
    <property type="match status" value="1"/>
</dbReference>
<evidence type="ECO:0000256" key="2">
    <source>
        <dbReference type="ARBA" id="ARBA00022448"/>
    </source>
</evidence>
<dbReference type="InterPro" id="IPR011701">
    <property type="entry name" value="MFS"/>
</dbReference>
<keyword evidence="3 6" id="KW-0812">Transmembrane</keyword>
<reference evidence="8 9" key="1">
    <citation type="submission" date="2019-12" db="EMBL/GenBank/DDBJ databases">
        <title>Whole-genome sequencing of Allorhizobium vitis.</title>
        <authorList>
            <person name="Gan H.M."/>
            <person name="Szegedi E."/>
            <person name="Burr T."/>
            <person name="Savka M.A."/>
        </authorList>
    </citation>
    <scope>NUCLEOTIDE SEQUENCE [LARGE SCALE GENOMIC DNA]</scope>
    <source>
        <strain evidence="8 9">CG415</strain>
    </source>
</reference>
<dbReference type="InterPro" id="IPR036259">
    <property type="entry name" value="MFS_trans_sf"/>
</dbReference>
<evidence type="ECO:0000256" key="1">
    <source>
        <dbReference type="ARBA" id="ARBA00004141"/>
    </source>
</evidence>
<dbReference type="Pfam" id="PF07690">
    <property type="entry name" value="MFS_1"/>
    <property type="match status" value="1"/>
</dbReference>
<evidence type="ECO:0000313" key="9">
    <source>
        <dbReference type="Proteomes" id="UP000440716"/>
    </source>
</evidence>
<evidence type="ECO:0000259" key="7">
    <source>
        <dbReference type="PROSITE" id="PS50850"/>
    </source>
</evidence>
<dbReference type="PANTHER" id="PTHR43791">
    <property type="entry name" value="PERMEASE-RELATED"/>
    <property type="match status" value="1"/>
</dbReference>
<keyword evidence="2" id="KW-0813">Transport</keyword>
<feature type="transmembrane region" description="Helical" evidence="6">
    <location>
        <begin position="46"/>
        <end position="66"/>
    </location>
</feature>
<comment type="caution">
    <text evidence="8">The sequence shown here is derived from an EMBL/GenBank/DDBJ whole genome shotgun (WGS) entry which is preliminary data.</text>
</comment>
<dbReference type="GO" id="GO:0016020">
    <property type="term" value="C:membrane"/>
    <property type="evidence" value="ECO:0007669"/>
    <property type="project" value="UniProtKB-SubCell"/>
</dbReference>
<dbReference type="PANTHER" id="PTHR43791:SF36">
    <property type="entry name" value="TRANSPORTER, PUTATIVE (AFU_ORTHOLOGUE AFUA_6G08340)-RELATED"/>
    <property type="match status" value="1"/>
</dbReference>
<accession>A0A7K1RNT6</accession>
<evidence type="ECO:0000313" key="8">
    <source>
        <dbReference type="EMBL" id="MVA59579.1"/>
    </source>
</evidence>
<keyword evidence="4 6" id="KW-1133">Transmembrane helix</keyword>
<evidence type="ECO:0000256" key="5">
    <source>
        <dbReference type="ARBA" id="ARBA00023136"/>
    </source>
</evidence>
<dbReference type="InterPro" id="IPR020846">
    <property type="entry name" value="MFS_dom"/>
</dbReference>
<protein>
    <submittedName>
        <fullName evidence="8">MFS transporter</fullName>
    </submittedName>
</protein>
<proteinExistence type="predicted"/>
<dbReference type="SUPFAM" id="SSF103473">
    <property type="entry name" value="MFS general substrate transporter"/>
    <property type="match status" value="1"/>
</dbReference>
<dbReference type="PROSITE" id="PS50850">
    <property type="entry name" value="MFS"/>
    <property type="match status" value="1"/>
</dbReference>
<dbReference type="GO" id="GO:0022857">
    <property type="term" value="F:transmembrane transporter activity"/>
    <property type="evidence" value="ECO:0007669"/>
    <property type="project" value="InterPro"/>
</dbReference>
<evidence type="ECO:0000256" key="6">
    <source>
        <dbReference type="SAM" id="Phobius"/>
    </source>
</evidence>
<evidence type="ECO:0000256" key="4">
    <source>
        <dbReference type="ARBA" id="ARBA00022989"/>
    </source>
</evidence>
<comment type="subcellular location">
    <subcellularLocation>
        <location evidence="1">Membrane</location>
        <topology evidence="1">Multi-pass membrane protein</topology>
    </subcellularLocation>
</comment>
<organism evidence="8 9">
    <name type="scientific">Agrobacterium vitis</name>
    <name type="common">Rhizobium vitis</name>
    <dbReference type="NCBI Taxonomy" id="373"/>
    <lineage>
        <taxon>Bacteria</taxon>
        <taxon>Pseudomonadati</taxon>
        <taxon>Pseudomonadota</taxon>
        <taxon>Alphaproteobacteria</taxon>
        <taxon>Hyphomicrobiales</taxon>
        <taxon>Rhizobiaceae</taxon>
        <taxon>Rhizobium/Agrobacterium group</taxon>
        <taxon>Agrobacterium</taxon>
    </lineage>
</organism>
<keyword evidence="5 6" id="KW-0472">Membrane</keyword>